<dbReference type="Pfam" id="PF08305">
    <property type="entry name" value="NPCBM"/>
    <property type="match status" value="1"/>
</dbReference>
<evidence type="ECO:0000259" key="1">
    <source>
        <dbReference type="Pfam" id="PF08305"/>
    </source>
</evidence>
<reference evidence="2" key="1">
    <citation type="submission" date="2021-01" db="EMBL/GenBank/DDBJ databases">
        <authorList>
            <person name="Corre E."/>
            <person name="Pelletier E."/>
            <person name="Niang G."/>
            <person name="Scheremetjew M."/>
            <person name="Finn R."/>
            <person name="Kale V."/>
            <person name="Holt S."/>
            <person name="Cochrane G."/>
            <person name="Meng A."/>
            <person name="Brown T."/>
            <person name="Cohen L."/>
        </authorList>
    </citation>
    <scope>NUCLEOTIDE SEQUENCE</scope>
    <source>
        <strain evidence="2">CCMP1661</strain>
    </source>
</reference>
<feature type="domain" description="Glycosyl hydrolase family 98 putative carbohydrate-binding module" evidence="1">
    <location>
        <begin position="1"/>
        <end position="110"/>
    </location>
</feature>
<dbReference type="InterPro" id="IPR038637">
    <property type="entry name" value="NPCBM_sf"/>
</dbReference>
<name>A0A7S2V4F4_9STRA</name>
<dbReference type="AlphaFoldDB" id="A0A7S2V4F4"/>
<dbReference type="GO" id="GO:0005509">
    <property type="term" value="F:calcium ion binding"/>
    <property type="evidence" value="ECO:0007669"/>
    <property type="project" value="InterPro"/>
</dbReference>
<dbReference type="InterPro" id="IPR013222">
    <property type="entry name" value="Glyco_hyd_98_carb-bd"/>
</dbReference>
<dbReference type="InterPro" id="IPR028974">
    <property type="entry name" value="TSP_type-3_rpt"/>
</dbReference>
<dbReference type="SUPFAM" id="SSF103647">
    <property type="entry name" value="TSP type-3 repeat"/>
    <property type="match status" value="1"/>
</dbReference>
<accession>A0A7S2V4F4</accession>
<evidence type="ECO:0000313" key="2">
    <source>
        <dbReference type="EMBL" id="CAD9871987.1"/>
    </source>
</evidence>
<organism evidence="2">
    <name type="scientific">Fibrocapsa japonica</name>
    <dbReference type="NCBI Taxonomy" id="94617"/>
    <lineage>
        <taxon>Eukaryota</taxon>
        <taxon>Sar</taxon>
        <taxon>Stramenopiles</taxon>
        <taxon>Ochrophyta</taxon>
        <taxon>Raphidophyceae</taxon>
        <taxon>Chattonellales</taxon>
        <taxon>Chattonellaceae</taxon>
        <taxon>Fibrocapsa</taxon>
    </lineage>
</organism>
<protein>
    <recommendedName>
        <fullName evidence="1">Glycosyl hydrolase family 98 putative carbohydrate-binding module domain-containing protein</fullName>
    </recommendedName>
</protein>
<gene>
    <name evidence="2" type="ORF">FJAP1339_LOCUS10460</name>
</gene>
<proteinExistence type="predicted"/>
<dbReference type="EMBL" id="HBHR01020594">
    <property type="protein sequence ID" value="CAD9871987.1"/>
    <property type="molecule type" value="Transcribed_RNA"/>
</dbReference>
<sequence length="284" mass="31028">MNINGQNFKSGFVSKSTNPIIFGLKEKYHGLAFCVGISEHSTCGSGWAEFRLLIDESEHVLDSKTKNLGEDASCFDNINIFGARTLTFEAISGQSESECQLSLTWANARVYEDECPYDLSKVSAGLCGCGVPDEDSDGDGVLDCVDGCPRDPEKNSAGICGCGNKDVDTDGDHLHDCLDKCPNDPHKILQGECGCGVPEHDKDGDGFPDCFDCTDGQACTDSRVCMCFEDDSSVEYDYTKRLRRNIKPEIRACRCVLEMVATTPNPNLRSNRKKIKCNTSEHSA</sequence>
<dbReference type="Gene3D" id="2.60.120.1060">
    <property type="entry name" value="NPCBM/NEW2 domain"/>
    <property type="match status" value="1"/>
</dbReference>